<evidence type="ECO:0000313" key="1">
    <source>
        <dbReference type="EMBL" id="KAI8556440.1"/>
    </source>
</evidence>
<proteinExistence type="predicted"/>
<reference evidence="1" key="1">
    <citation type="submission" date="2022-02" db="EMBL/GenBank/DDBJ databases">
        <title>Plant Genome Project.</title>
        <authorList>
            <person name="Zhang R.-G."/>
        </authorList>
    </citation>
    <scope>NUCLEOTIDE SEQUENCE</scope>
    <source>
        <strain evidence="1">AT1</strain>
    </source>
</reference>
<gene>
    <name evidence="1" type="ORF">RHMOL_Rhmol05G0253600</name>
</gene>
<accession>A0ACC0NT44</accession>
<dbReference type="Proteomes" id="UP001062846">
    <property type="component" value="Chromosome 5"/>
</dbReference>
<protein>
    <submittedName>
        <fullName evidence="1">Uncharacterized protein</fullName>
    </submittedName>
</protein>
<name>A0ACC0NT44_RHOML</name>
<organism evidence="1 2">
    <name type="scientific">Rhododendron molle</name>
    <name type="common">Chinese azalea</name>
    <name type="synonym">Azalea mollis</name>
    <dbReference type="NCBI Taxonomy" id="49168"/>
    <lineage>
        <taxon>Eukaryota</taxon>
        <taxon>Viridiplantae</taxon>
        <taxon>Streptophyta</taxon>
        <taxon>Embryophyta</taxon>
        <taxon>Tracheophyta</taxon>
        <taxon>Spermatophyta</taxon>
        <taxon>Magnoliopsida</taxon>
        <taxon>eudicotyledons</taxon>
        <taxon>Gunneridae</taxon>
        <taxon>Pentapetalae</taxon>
        <taxon>asterids</taxon>
        <taxon>Ericales</taxon>
        <taxon>Ericaceae</taxon>
        <taxon>Ericoideae</taxon>
        <taxon>Rhodoreae</taxon>
        <taxon>Rhododendron</taxon>
    </lineage>
</organism>
<evidence type="ECO:0000313" key="2">
    <source>
        <dbReference type="Proteomes" id="UP001062846"/>
    </source>
</evidence>
<comment type="caution">
    <text evidence="1">The sequence shown here is derived from an EMBL/GenBank/DDBJ whole genome shotgun (WGS) entry which is preliminary data.</text>
</comment>
<sequence>MDNRFRNLEKSLWEASFFATLWSLWLVRNEFVFNNALVSVGAVVDEVKTRVAMWVKAKFDIKLYTVEEFKVFLDGIRLLKL</sequence>
<dbReference type="EMBL" id="CM046392">
    <property type="protein sequence ID" value="KAI8556440.1"/>
    <property type="molecule type" value="Genomic_DNA"/>
</dbReference>
<keyword evidence="2" id="KW-1185">Reference proteome</keyword>